<dbReference type="InterPro" id="IPR010696">
    <property type="entry name" value="DUF1272"/>
</dbReference>
<keyword evidence="2" id="KW-1185">Reference proteome</keyword>
<dbReference type="RefSeq" id="WP_228232538.1">
    <property type="nucleotide sequence ID" value="NZ_JAJGNA010000001.1"/>
</dbReference>
<dbReference type="EMBL" id="JAJGNA010000001">
    <property type="protein sequence ID" value="MCC4307317.1"/>
    <property type="molecule type" value="Genomic_DNA"/>
</dbReference>
<protein>
    <submittedName>
        <fullName evidence="1">DUF1272 domain-containing protein</fullName>
    </submittedName>
</protein>
<dbReference type="AlphaFoldDB" id="A0A9Q3UHY1"/>
<evidence type="ECO:0000313" key="1">
    <source>
        <dbReference type="EMBL" id="MCC4307317.1"/>
    </source>
</evidence>
<comment type="caution">
    <text evidence="1">The sequence shown here is derived from an EMBL/GenBank/DDBJ whole genome shotgun (WGS) entry which is preliminary data.</text>
</comment>
<sequence length="61" mass="6724">MLEMKRHCEHCQQALAGDGEAYICSYECSFCVDCCTAFSATCPNCAGELVRRPRRATDAAE</sequence>
<reference evidence="1" key="1">
    <citation type="submission" date="2021-10" db="EMBL/GenBank/DDBJ databases">
        <title>The diversity and Nitrogen Metabolism of Culturable Nitrate-Utilizing Bacteria Within the Oxygen Minimum Zone of the Changjiang (Yangtze River)Estuary.</title>
        <authorList>
            <person name="Zhang D."/>
            <person name="Zheng J."/>
            <person name="Liu S."/>
            <person name="He W."/>
        </authorList>
    </citation>
    <scope>NUCLEOTIDE SEQUENCE</scope>
    <source>
        <strain evidence="1">FXH-223</strain>
    </source>
</reference>
<gene>
    <name evidence="1" type="ORF">LL252_01925</name>
</gene>
<organism evidence="1 2">
    <name type="scientific">Alloalcanivorax marinus</name>
    <dbReference type="NCBI Taxonomy" id="1177169"/>
    <lineage>
        <taxon>Bacteria</taxon>
        <taxon>Pseudomonadati</taxon>
        <taxon>Pseudomonadota</taxon>
        <taxon>Gammaproteobacteria</taxon>
        <taxon>Oceanospirillales</taxon>
        <taxon>Alcanivoracaceae</taxon>
        <taxon>Alloalcanivorax</taxon>
    </lineage>
</organism>
<dbReference type="Proteomes" id="UP001108027">
    <property type="component" value="Unassembled WGS sequence"/>
</dbReference>
<dbReference type="Pfam" id="PF06906">
    <property type="entry name" value="DUF1272"/>
    <property type="match status" value="1"/>
</dbReference>
<evidence type="ECO:0000313" key="2">
    <source>
        <dbReference type="Proteomes" id="UP001108027"/>
    </source>
</evidence>
<proteinExistence type="predicted"/>
<accession>A0A9Q3UHY1</accession>
<name>A0A9Q3UHY1_9GAMM</name>